<keyword evidence="3" id="KW-0804">Transcription</keyword>
<accession>A0A6V8KZE6</accession>
<dbReference type="InterPro" id="IPR011711">
    <property type="entry name" value="GntR_C"/>
</dbReference>
<dbReference type="InterPro" id="IPR036388">
    <property type="entry name" value="WH-like_DNA-bd_sf"/>
</dbReference>
<dbReference type="InterPro" id="IPR000524">
    <property type="entry name" value="Tscrpt_reg_HTH_GntR"/>
</dbReference>
<evidence type="ECO:0000259" key="4">
    <source>
        <dbReference type="PROSITE" id="PS50949"/>
    </source>
</evidence>
<dbReference type="AlphaFoldDB" id="A0A6V8KZE6"/>
<dbReference type="PANTHER" id="PTHR43537:SF5">
    <property type="entry name" value="UXU OPERON TRANSCRIPTIONAL REGULATOR"/>
    <property type="match status" value="1"/>
</dbReference>
<dbReference type="GO" id="GO:0003677">
    <property type="term" value="F:DNA binding"/>
    <property type="evidence" value="ECO:0007669"/>
    <property type="project" value="UniProtKB-KW"/>
</dbReference>
<feature type="domain" description="HTH gntR-type" evidence="4">
    <location>
        <begin position="4"/>
        <end position="72"/>
    </location>
</feature>
<dbReference type="Proteomes" id="UP000482960">
    <property type="component" value="Unassembled WGS sequence"/>
</dbReference>
<keyword evidence="1" id="KW-0805">Transcription regulation</keyword>
<dbReference type="PANTHER" id="PTHR43537">
    <property type="entry name" value="TRANSCRIPTIONAL REGULATOR, GNTR FAMILY"/>
    <property type="match status" value="1"/>
</dbReference>
<evidence type="ECO:0000313" key="6">
    <source>
        <dbReference type="Proteomes" id="UP000482960"/>
    </source>
</evidence>
<dbReference type="Gene3D" id="1.20.120.530">
    <property type="entry name" value="GntR ligand-binding domain-like"/>
    <property type="match status" value="1"/>
</dbReference>
<proteinExistence type="predicted"/>
<dbReference type="PROSITE" id="PS50949">
    <property type="entry name" value="HTH_GNTR"/>
    <property type="match status" value="1"/>
</dbReference>
<dbReference type="PRINTS" id="PR00035">
    <property type="entry name" value="HTHGNTR"/>
</dbReference>
<dbReference type="SMART" id="SM00895">
    <property type="entry name" value="FCD"/>
    <property type="match status" value="1"/>
</dbReference>
<sequence length="239" mass="26185">MGGMSRADVVIDSIKRMILDGVFRPGDRLPVEKDLAESLGVSRGSLREGISALSILGVVDTRQGDGTYVTRLDVAQLLAPMGFVVDLEGRGDARHVHAIRRVLECEAARLAASRITDEALAEARGLLDEAIRIAGETPHDHERVIEIDIRFHRIIAAHTGNPVLVGLIDAFAGRTVRARLWRSLHEEGADLRTHGEHLAIWKALAARDPERARIRMANHLIGVEESLHALPDDQARARG</sequence>
<dbReference type="SUPFAM" id="SSF48008">
    <property type="entry name" value="GntR ligand-binding domain-like"/>
    <property type="match status" value="1"/>
</dbReference>
<keyword evidence="2" id="KW-0238">DNA-binding</keyword>
<name>A0A6V8KZE6_9ACTN</name>
<comment type="caution">
    <text evidence="5">The sequence shown here is derived from an EMBL/GenBank/DDBJ whole genome shotgun (WGS) entry which is preliminary data.</text>
</comment>
<gene>
    <name evidence="5" type="primary">pdhR_1</name>
    <name evidence="5" type="ORF">Prum_013510</name>
</gene>
<dbReference type="Pfam" id="PF07729">
    <property type="entry name" value="FCD"/>
    <property type="match status" value="1"/>
</dbReference>
<dbReference type="CDD" id="cd07377">
    <property type="entry name" value="WHTH_GntR"/>
    <property type="match status" value="1"/>
</dbReference>
<dbReference type="Gene3D" id="1.10.10.10">
    <property type="entry name" value="Winged helix-like DNA-binding domain superfamily/Winged helix DNA-binding domain"/>
    <property type="match status" value="1"/>
</dbReference>
<dbReference type="InterPro" id="IPR036390">
    <property type="entry name" value="WH_DNA-bd_sf"/>
</dbReference>
<evidence type="ECO:0000256" key="2">
    <source>
        <dbReference type="ARBA" id="ARBA00023125"/>
    </source>
</evidence>
<dbReference type="SMART" id="SM00345">
    <property type="entry name" value="HTH_GNTR"/>
    <property type="match status" value="1"/>
</dbReference>
<reference evidence="5 6" key="2">
    <citation type="submission" date="2020-03" db="EMBL/GenBank/DDBJ databases">
        <authorList>
            <person name="Ichikawa N."/>
            <person name="Kimura A."/>
            <person name="Kitahashi Y."/>
            <person name="Uohara A."/>
        </authorList>
    </citation>
    <scope>NUCLEOTIDE SEQUENCE [LARGE SCALE GENOMIC DNA]</scope>
    <source>
        <strain evidence="5 6">NBRC 108638</strain>
    </source>
</reference>
<evidence type="ECO:0000313" key="5">
    <source>
        <dbReference type="EMBL" id="GFJ87709.1"/>
    </source>
</evidence>
<evidence type="ECO:0000256" key="3">
    <source>
        <dbReference type="ARBA" id="ARBA00023163"/>
    </source>
</evidence>
<dbReference type="GO" id="GO:0003700">
    <property type="term" value="F:DNA-binding transcription factor activity"/>
    <property type="evidence" value="ECO:0007669"/>
    <property type="project" value="InterPro"/>
</dbReference>
<dbReference type="Pfam" id="PF00392">
    <property type="entry name" value="GntR"/>
    <property type="match status" value="1"/>
</dbReference>
<evidence type="ECO:0000256" key="1">
    <source>
        <dbReference type="ARBA" id="ARBA00023015"/>
    </source>
</evidence>
<reference evidence="5 6" key="1">
    <citation type="submission" date="2020-03" db="EMBL/GenBank/DDBJ databases">
        <title>Whole genome shotgun sequence of Phytohabitans rumicis NBRC 108638.</title>
        <authorList>
            <person name="Komaki H."/>
            <person name="Tamura T."/>
        </authorList>
    </citation>
    <scope>NUCLEOTIDE SEQUENCE [LARGE SCALE GENOMIC DNA]</scope>
    <source>
        <strain evidence="5 6">NBRC 108638</strain>
    </source>
</reference>
<dbReference type="SUPFAM" id="SSF46785">
    <property type="entry name" value="Winged helix' DNA-binding domain"/>
    <property type="match status" value="1"/>
</dbReference>
<protein>
    <submittedName>
        <fullName evidence="5">GntR family transcriptional regulator</fullName>
    </submittedName>
</protein>
<organism evidence="5 6">
    <name type="scientific">Phytohabitans rumicis</name>
    <dbReference type="NCBI Taxonomy" id="1076125"/>
    <lineage>
        <taxon>Bacteria</taxon>
        <taxon>Bacillati</taxon>
        <taxon>Actinomycetota</taxon>
        <taxon>Actinomycetes</taxon>
        <taxon>Micromonosporales</taxon>
        <taxon>Micromonosporaceae</taxon>
    </lineage>
</organism>
<keyword evidence="6" id="KW-1185">Reference proteome</keyword>
<dbReference type="EMBL" id="BLPG01000001">
    <property type="protein sequence ID" value="GFJ87709.1"/>
    <property type="molecule type" value="Genomic_DNA"/>
</dbReference>
<dbReference type="InterPro" id="IPR008920">
    <property type="entry name" value="TF_FadR/GntR_C"/>
</dbReference>